<evidence type="ECO:0000256" key="7">
    <source>
        <dbReference type="ARBA" id="ARBA00022993"/>
    </source>
</evidence>
<dbReference type="RefSeq" id="WP_045668998.1">
    <property type="nucleotide sequence ID" value="NZ_CP011058.1"/>
</dbReference>
<dbReference type="HAMAP" id="MF_00376">
    <property type="entry name" value="Dephospho_CoA_kinase"/>
    <property type="match status" value="1"/>
</dbReference>
<evidence type="ECO:0000313" key="10">
    <source>
        <dbReference type="EMBL" id="AJY73563.1"/>
    </source>
</evidence>
<feature type="binding site" evidence="8">
    <location>
        <begin position="10"/>
        <end position="15"/>
    </location>
    <ligand>
        <name>ATP</name>
        <dbReference type="ChEBI" id="CHEBI:30616"/>
    </ligand>
</feature>
<dbReference type="FunFam" id="3.40.50.300:FF:000991">
    <property type="entry name" value="Dephospho-CoA kinase"/>
    <property type="match status" value="1"/>
</dbReference>
<dbReference type="Pfam" id="PF01121">
    <property type="entry name" value="CoaE"/>
    <property type="match status" value="1"/>
</dbReference>
<keyword evidence="11" id="KW-1185">Reference proteome</keyword>
<evidence type="ECO:0000256" key="2">
    <source>
        <dbReference type="ARBA" id="ARBA00022490"/>
    </source>
</evidence>
<keyword evidence="3 8" id="KW-0808">Transferase</keyword>
<reference evidence="10 11" key="1">
    <citation type="journal article" date="2015" name="J. Biotechnol.">
        <title>Complete genome sequence of Paenibacillus beijingensis 7188(T) (=DSM 24997(T)), a novel rhizobacterium from jujube garden soil.</title>
        <authorList>
            <person name="Kwak Y."/>
            <person name="Shin J.H."/>
        </authorList>
    </citation>
    <scope>NUCLEOTIDE SEQUENCE [LARGE SCALE GENOMIC DNA]</scope>
    <source>
        <strain evidence="10 11">DSM 24997</strain>
    </source>
</reference>
<dbReference type="PROSITE" id="PS51219">
    <property type="entry name" value="DPCK"/>
    <property type="match status" value="1"/>
</dbReference>
<keyword evidence="7 8" id="KW-0173">Coenzyme A biosynthesis</keyword>
<dbReference type="GO" id="GO:0004140">
    <property type="term" value="F:dephospho-CoA kinase activity"/>
    <property type="evidence" value="ECO:0007669"/>
    <property type="project" value="UniProtKB-UniRule"/>
</dbReference>
<protein>
    <recommendedName>
        <fullName evidence="8 9">Dephospho-CoA kinase</fullName>
        <ecNumber evidence="8 9">2.7.1.24</ecNumber>
    </recommendedName>
    <alternativeName>
        <fullName evidence="8">Dephosphocoenzyme A kinase</fullName>
    </alternativeName>
</protein>
<comment type="pathway">
    <text evidence="8">Cofactor biosynthesis; coenzyme A biosynthesis; CoA from (R)-pantothenate: step 5/5.</text>
</comment>
<evidence type="ECO:0000256" key="8">
    <source>
        <dbReference type="HAMAP-Rule" id="MF_00376"/>
    </source>
</evidence>
<dbReference type="NCBIfam" id="TIGR00152">
    <property type="entry name" value="dephospho-CoA kinase"/>
    <property type="match status" value="1"/>
</dbReference>
<dbReference type="PANTHER" id="PTHR10695:SF46">
    <property type="entry name" value="BIFUNCTIONAL COENZYME A SYNTHASE-RELATED"/>
    <property type="match status" value="1"/>
</dbReference>
<dbReference type="EC" id="2.7.1.24" evidence="8 9"/>
<dbReference type="Proteomes" id="UP000032633">
    <property type="component" value="Chromosome"/>
</dbReference>
<evidence type="ECO:0000256" key="1">
    <source>
        <dbReference type="ARBA" id="ARBA00009018"/>
    </source>
</evidence>
<dbReference type="GO" id="GO:0005737">
    <property type="term" value="C:cytoplasm"/>
    <property type="evidence" value="ECO:0007669"/>
    <property type="project" value="UniProtKB-SubCell"/>
</dbReference>
<dbReference type="PATRIC" id="fig|1126833.4.peg.360"/>
<keyword evidence="4 8" id="KW-0547">Nucleotide-binding</keyword>
<dbReference type="STRING" id="1126833.VN24_01620"/>
<dbReference type="OrthoDB" id="9812943at2"/>
<evidence type="ECO:0000256" key="4">
    <source>
        <dbReference type="ARBA" id="ARBA00022741"/>
    </source>
</evidence>
<dbReference type="GO" id="GO:0005524">
    <property type="term" value="F:ATP binding"/>
    <property type="evidence" value="ECO:0007669"/>
    <property type="project" value="UniProtKB-UniRule"/>
</dbReference>
<name>A0A0D5NF64_9BACL</name>
<comment type="similarity">
    <text evidence="1 8">Belongs to the CoaE family.</text>
</comment>
<dbReference type="HOGENOM" id="CLU_057180_1_1_9"/>
<evidence type="ECO:0000256" key="5">
    <source>
        <dbReference type="ARBA" id="ARBA00022777"/>
    </source>
</evidence>
<evidence type="ECO:0000256" key="9">
    <source>
        <dbReference type="NCBIfam" id="TIGR00152"/>
    </source>
</evidence>
<organism evidence="10 11">
    <name type="scientific">Paenibacillus beijingensis</name>
    <dbReference type="NCBI Taxonomy" id="1126833"/>
    <lineage>
        <taxon>Bacteria</taxon>
        <taxon>Bacillati</taxon>
        <taxon>Bacillota</taxon>
        <taxon>Bacilli</taxon>
        <taxon>Bacillales</taxon>
        <taxon>Paenibacillaceae</taxon>
        <taxon>Paenibacillus</taxon>
    </lineage>
</organism>
<dbReference type="UniPathway" id="UPA00241">
    <property type="reaction ID" value="UER00356"/>
</dbReference>
<dbReference type="GO" id="GO:0015937">
    <property type="term" value="P:coenzyme A biosynthetic process"/>
    <property type="evidence" value="ECO:0007669"/>
    <property type="project" value="UniProtKB-UniRule"/>
</dbReference>
<evidence type="ECO:0000256" key="3">
    <source>
        <dbReference type="ARBA" id="ARBA00022679"/>
    </source>
</evidence>
<dbReference type="KEGG" id="pbj:VN24_01620"/>
<dbReference type="SUPFAM" id="SSF52540">
    <property type="entry name" value="P-loop containing nucleoside triphosphate hydrolases"/>
    <property type="match status" value="1"/>
</dbReference>
<keyword evidence="2 8" id="KW-0963">Cytoplasm</keyword>
<comment type="function">
    <text evidence="8">Catalyzes the phosphorylation of the 3'-hydroxyl group of dephosphocoenzyme A to form coenzyme A.</text>
</comment>
<proteinExistence type="inferred from homology"/>
<evidence type="ECO:0000313" key="11">
    <source>
        <dbReference type="Proteomes" id="UP000032633"/>
    </source>
</evidence>
<sequence length="198" mass="22526">MIIGLTGGIACGKSTVGAMLIELGALLVDADHTAREVVLPGEKALDSIVERFGQAVLNADGTLNRAALGQKVFGAKELLEQLESILHPAIRERMQAKIEEYKRSFPGRLIVADIPLLFETGQDARYEGVMVVYIPREMQIRRLMERNHMPMEEAMRRVDLQMDIEEKKKRADWLIDNSGTREQTRAQVERFWKEMRFS</sequence>
<keyword evidence="5 8" id="KW-0418">Kinase</keyword>
<dbReference type="Gene3D" id="3.40.50.300">
    <property type="entry name" value="P-loop containing nucleotide triphosphate hydrolases"/>
    <property type="match status" value="1"/>
</dbReference>
<comment type="catalytic activity">
    <reaction evidence="8">
        <text>3'-dephospho-CoA + ATP = ADP + CoA + H(+)</text>
        <dbReference type="Rhea" id="RHEA:18245"/>
        <dbReference type="ChEBI" id="CHEBI:15378"/>
        <dbReference type="ChEBI" id="CHEBI:30616"/>
        <dbReference type="ChEBI" id="CHEBI:57287"/>
        <dbReference type="ChEBI" id="CHEBI:57328"/>
        <dbReference type="ChEBI" id="CHEBI:456216"/>
        <dbReference type="EC" id="2.7.1.24"/>
    </reaction>
</comment>
<reference evidence="11" key="2">
    <citation type="submission" date="2015-03" db="EMBL/GenBank/DDBJ databases">
        <title>Genome sequence of Paenibacillus beijingensis strain DSM 24997T.</title>
        <authorList>
            <person name="Kwak Y."/>
            <person name="Shin J.-H."/>
        </authorList>
    </citation>
    <scope>NUCLEOTIDE SEQUENCE [LARGE SCALE GENOMIC DNA]</scope>
    <source>
        <strain evidence="11">DSM 24997</strain>
    </source>
</reference>
<dbReference type="AlphaFoldDB" id="A0A0D5NF64"/>
<evidence type="ECO:0000256" key="6">
    <source>
        <dbReference type="ARBA" id="ARBA00022840"/>
    </source>
</evidence>
<dbReference type="EMBL" id="CP011058">
    <property type="protein sequence ID" value="AJY73563.1"/>
    <property type="molecule type" value="Genomic_DNA"/>
</dbReference>
<dbReference type="PANTHER" id="PTHR10695">
    <property type="entry name" value="DEPHOSPHO-COA KINASE-RELATED"/>
    <property type="match status" value="1"/>
</dbReference>
<dbReference type="CDD" id="cd02022">
    <property type="entry name" value="DPCK"/>
    <property type="match status" value="1"/>
</dbReference>
<dbReference type="InterPro" id="IPR001977">
    <property type="entry name" value="Depp_CoAkinase"/>
</dbReference>
<accession>A0A0D5NF64</accession>
<dbReference type="InterPro" id="IPR027417">
    <property type="entry name" value="P-loop_NTPase"/>
</dbReference>
<comment type="subcellular location">
    <subcellularLocation>
        <location evidence="8">Cytoplasm</location>
    </subcellularLocation>
</comment>
<keyword evidence="6 8" id="KW-0067">ATP-binding</keyword>
<gene>
    <name evidence="8" type="primary">coaE</name>
    <name evidence="10" type="ORF">VN24_01620</name>
</gene>